<feature type="region of interest" description="Disordered" evidence="1">
    <location>
        <begin position="331"/>
        <end position="351"/>
    </location>
</feature>
<evidence type="ECO:0000256" key="2">
    <source>
        <dbReference type="SAM" id="SignalP"/>
    </source>
</evidence>
<keyword evidence="4" id="KW-1185">Reference proteome</keyword>
<gene>
    <name evidence="3" type="ORF">WCY31_03680</name>
</gene>
<proteinExistence type="predicted"/>
<organism evidence="3 4">
    <name type="scientific">Sulfurimonas diazotrophicus</name>
    <dbReference type="NCBI Taxonomy" id="3131939"/>
    <lineage>
        <taxon>Bacteria</taxon>
        <taxon>Pseudomonadati</taxon>
        <taxon>Campylobacterota</taxon>
        <taxon>Epsilonproteobacteria</taxon>
        <taxon>Campylobacterales</taxon>
        <taxon>Sulfurimonadaceae</taxon>
        <taxon>Sulfurimonas</taxon>
    </lineage>
</organism>
<dbReference type="EMBL" id="CP147920">
    <property type="protein sequence ID" value="XAU15807.1"/>
    <property type="molecule type" value="Genomic_DNA"/>
</dbReference>
<evidence type="ECO:0000313" key="3">
    <source>
        <dbReference type="EMBL" id="XAU15807.1"/>
    </source>
</evidence>
<keyword evidence="2" id="KW-0732">Signal</keyword>
<evidence type="ECO:0000256" key="1">
    <source>
        <dbReference type="SAM" id="MobiDB-lite"/>
    </source>
</evidence>
<accession>A0ABZ3HBR9</accession>
<name>A0ABZ3HBR9_9BACT</name>
<evidence type="ECO:0000313" key="4">
    <source>
        <dbReference type="Proteomes" id="UP001447842"/>
    </source>
</evidence>
<sequence>MKQITLNGRKWRNLLAATLLLGAAANAFAWEKPHATGQFELDGNIISEAAVPGDDWQDIANGLDSAFSDSGIIADGLGMSIFTGGGSKDVRNVNQWRWTDGSVPDKDEILHSAAAAYNANGELIVYLMGDRYSTDGSAEMGVWFFQDRVAPKPDGTFSGTHKNGDVLMLAEFVQGGAQAHVKLYEWDTTQKDNLKLIFEGQGGGDNYYFATSNGSPTQAWDTYTPKSLVDGMPEHTYPENSFFEGGINLSWIFENAVPCFSSFLMETRSSHRVNAQLKDFVSGNLDTCKLSIYKECLSSELERSDYITINHTFKYTVTNEGFGTIDRIEFKDDAGSPDDPSDDPTLSDMTDLATGESRSYSYTVNSYLNPPTNTITATGYIGEYSMAPETAQSTCQKVTLNPAISITKTCKQKLETRGGQVVVRVDYEGRVCNEQNGTLLTNIHVTDDKSGEMFDYDALYPADDPQGRTQCESFSSTYHPTATVSECAINNSHSNTVVAIGTEPLNGTEVRATATSNCPLCDEACVEPAQP</sequence>
<feature type="signal peptide" evidence="2">
    <location>
        <begin position="1"/>
        <end position="29"/>
    </location>
</feature>
<protein>
    <recommendedName>
        <fullName evidence="5">DUF11 domain-containing protein</fullName>
    </recommendedName>
</protein>
<dbReference type="RefSeq" id="WP_345973173.1">
    <property type="nucleotide sequence ID" value="NZ_CP147920.1"/>
</dbReference>
<evidence type="ECO:0008006" key="5">
    <source>
        <dbReference type="Google" id="ProtNLM"/>
    </source>
</evidence>
<reference evidence="3 4" key="1">
    <citation type="submission" date="2024-03" db="EMBL/GenBank/DDBJ databases">
        <title>Sulfurimonas sp. HSL3-1.</title>
        <authorList>
            <person name="Wang S."/>
        </authorList>
    </citation>
    <scope>NUCLEOTIDE SEQUENCE [LARGE SCALE GENOMIC DNA]</scope>
    <source>
        <strain evidence="3 4">HSL3-1</strain>
    </source>
</reference>
<feature type="chain" id="PRO_5046921714" description="DUF11 domain-containing protein" evidence="2">
    <location>
        <begin position="30"/>
        <end position="531"/>
    </location>
</feature>
<dbReference type="Proteomes" id="UP001447842">
    <property type="component" value="Chromosome"/>
</dbReference>